<name>A0A1X6P655_PORUM</name>
<evidence type="ECO:0000259" key="2">
    <source>
        <dbReference type="Pfam" id="PF20597"/>
    </source>
</evidence>
<keyword evidence="4" id="KW-1185">Reference proteome</keyword>
<sequence length="314" mass="32802">MAFVTRGVRAAAAAVVAAAFVAATTPAAAQEGVSVARCRALTYFNVFSIGDLHLESTTVSGPLAVGGDARLSRVDVNSGGTCDAAALRPWLPALAVSGRLHARGGSVKAGPVILRRGVWLGPTVKRECADVLHGPIDFDGLAASHLQRHGVICARREELCRTKVNNNGDITMTARQAVSPSGIAAVATCIVRAEDLARAKRVSLEGRRGLQVAVVKVVGNRRRGDKVLTLANVEFKGMDAIFVAIVLCDVPSLVIDDVEVPAALVGPSTHLSGASGVLHGTVVARSLRGRLTFRHEPTDCGRLRPAKASRAPRI</sequence>
<protein>
    <recommendedName>
        <fullName evidence="2">Choice-of-anchor A domain-containing protein</fullName>
    </recommendedName>
</protein>
<dbReference type="Proteomes" id="UP000218209">
    <property type="component" value="Unassembled WGS sequence"/>
</dbReference>
<dbReference type="Pfam" id="PF20597">
    <property type="entry name" value="pAdhesive_15"/>
    <property type="match status" value="1"/>
</dbReference>
<dbReference type="EMBL" id="KV918869">
    <property type="protein sequence ID" value="OSX76381.1"/>
    <property type="molecule type" value="Genomic_DNA"/>
</dbReference>
<organism evidence="3 4">
    <name type="scientific">Porphyra umbilicalis</name>
    <name type="common">Purple laver</name>
    <name type="synonym">Red alga</name>
    <dbReference type="NCBI Taxonomy" id="2786"/>
    <lineage>
        <taxon>Eukaryota</taxon>
        <taxon>Rhodophyta</taxon>
        <taxon>Bangiophyceae</taxon>
        <taxon>Bangiales</taxon>
        <taxon>Bangiaceae</taxon>
        <taxon>Porphyra</taxon>
    </lineage>
</organism>
<reference evidence="3 4" key="1">
    <citation type="submission" date="2017-03" db="EMBL/GenBank/DDBJ databases">
        <title>WGS assembly of Porphyra umbilicalis.</title>
        <authorList>
            <person name="Brawley S.H."/>
            <person name="Blouin N.A."/>
            <person name="Ficko-Blean E."/>
            <person name="Wheeler G.L."/>
            <person name="Lohr M."/>
            <person name="Goodson H.V."/>
            <person name="Jenkins J.W."/>
            <person name="Blaby-Haas C.E."/>
            <person name="Helliwell K.E."/>
            <person name="Chan C."/>
            <person name="Marriage T."/>
            <person name="Bhattacharya D."/>
            <person name="Klein A.S."/>
            <person name="Badis Y."/>
            <person name="Brodie J."/>
            <person name="Cao Y."/>
            <person name="Collen J."/>
            <person name="Dittami S.M."/>
            <person name="Gachon C.M."/>
            <person name="Green B.R."/>
            <person name="Karpowicz S."/>
            <person name="Kim J.W."/>
            <person name="Kudahl U."/>
            <person name="Lin S."/>
            <person name="Michel G."/>
            <person name="Mittag M."/>
            <person name="Olson B.J."/>
            <person name="Pangilinan J."/>
            <person name="Peng Y."/>
            <person name="Qiu H."/>
            <person name="Shu S."/>
            <person name="Singer J.T."/>
            <person name="Smith A.G."/>
            <person name="Sprecher B.N."/>
            <person name="Wagner V."/>
            <person name="Wang W."/>
            <person name="Wang Z.-Y."/>
            <person name="Yan J."/>
            <person name="Yarish C."/>
            <person name="Zoeuner-Riek S."/>
            <person name="Zhuang Y."/>
            <person name="Zou Y."/>
            <person name="Lindquist E.A."/>
            <person name="Grimwood J."/>
            <person name="Barry K."/>
            <person name="Rokhsar D.S."/>
            <person name="Schmutz J."/>
            <person name="Stiller J.W."/>
            <person name="Grossman A.R."/>
            <person name="Prochnik S.E."/>
        </authorList>
    </citation>
    <scope>NUCLEOTIDE SEQUENCE [LARGE SCALE GENOMIC DNA]</scope>
    <source>
        <strain evidence="3">4086291</strain>
    </source>
</reference>
<evidence type="ECO:0000313" key="3">
    <source>
        <dbReference type="EMBL" id="OSX76381.1"/>
    </source>
</evidence>
<gene>
    <name evidence="3" type="ORF">BU14_0194s0020</name>
</gene>
<feature type="chain" id="PRO_5012146093" description="Choice-of-anchor A domain-containing protein" evidence="1">
    <location>
        <begin position="30"/>
        <end position="314"/>
    </location>
</feature>
<evidence type="ECO:0000256" key="1">
    <source>
        <dbReference type="SAM" id="SignalP"/>
    </source>
</evidence>
<feature type="signal peptide" evidence="1">
    <location>
        <begin position="1"/>
        <end position="29"/>
    </location>
</feature>
<dbReference type="InterPro" id="IPR026588">
    <property type="entry name" value="Choice_anch_A"/>
</dbReference>
<dbReference type="AlphaFoldDB" id="A0A1X6P655"/>
<dbReference type="NCBIfam" id="TIGR04215">
    <property type="entry name" value="choice_anch_A"/>
    <property type="match status" value="1"/>
</dbReference>
<evidence type="ECO:0000313" key="4">
    <source>
        <dbReference type="Proteomes" id="UP000218209"/>
    </source>
</evidence>
<proteinExistence type="predicted"/>
<feature type="domain" description="Choice-of-anchor A" evidence="2">
    <location>
        <begin position="40"/>
        <end position="293"/>
    </location>
</feature>
<accession>A0A1X6P655</accession>
<keyword evidence="1" id="KW-0732">Signal</keyword>